<dbReference type="Proteomes" id="UP000316008">
    <property type="component" value="Unassembled WGS sequence"/>
</dbReference>
<dbReference type="Pfam" id="PF04237">
    <property type="entry name" value="YjbR"/>
    <property type="match status" value="1"/>
</dbReference>
<dbReference type="InterPro" id="IPR058532">
    <property type="entry name" value="YjbR/MT2646/Rv2570-like"/>
</dbReference>
<accession>A0A556MNG7</accession>
<protein>
    <submittedName>
        <fullName evidence="1">MmcQ/YjbR family DNA-binding protein</fullName>
    </submittedName>
</protein>
<organism evidence="1 2">
    <name type="scientific">Fluviicola chungangensis</name>
    <dbReference type="NCBI Taxonomy" id="2597671"/>
    <lineage>
        <taxon>Bacteria</taxon>
        <taxon>Pseudomonadati</taxon>
        <taxon>Bacteroidota</taxon>
        <taxon>Flavobacteriia</taxon>
        <taxon>Flavobacteriales</taxon>
        <taxon>Crocinitomicaceae</taxon>
        <taxon>Fluviicola</taxon>
    </lineage>
</organism>
<dbReference type="SUPFAM" id="SSF142906">
    <property type="entry name" value="YjbR-like"/>
    <property type="match status" value="1"/>
</dbReference>
<keyword evidence="1" id="KW-0238">DNA-binding</keyword>
<dbReference type="AlphaFoldDB" id="A0A556MNG7"/>
<evidence type="ECO:0000313" key="2">
    <source>
        <dbReference type="Proteomes" id="UP000316008"/>
    </source>
</evidence>
<comment type="caution">
    <text evidence="1">The sequence shown here is derived from an EMBL/GenBank/DDBJ whole genome shotgun (WGS) entry which is preliminary data.</text>
</comment>
<dbReference type="RefSeq" id="WP_144333768.1">
    <property type="nucleotide sequence ID" value="NZ_VLPL01000007.1"/>
</dbReference>
<dbReference type="Gene3D" id="3.90.1150.30">
    <property type="match status" value="1"/>
</dbReference>
<dbReference type="GO" id="GO:0003677">
    <property type="term" value="F:DNA binding"/>
    <property type="evidence" value="ECO:0007669"/>
    <property type="project" value="UniProtKB-KW"/>
</dbReference>
<reference evidence="1 2" key="1">
    <citation type="submission" date="2019-07" db="EMBL/GenBank/DDBJ databases">
        <authorList>
            <person name="Huq M.A."/>
        </authorList>
    </citation>
    <scope>NUCLEOTIDE SEQUENCE [LARGE SCALE GENOMIC DNA]</scope>
    <source>
        <strain evidence="1 2">MAH-3</strain>
    </source>
</reference>
<dbReference type="EMBL" id="VLPL01000007">
    <property type="protein sequence ID" value="TSJ41507.1"/>
    <property type="molecule type" value="Genomic_DNA"/>
</dbReference>
<evidence type="ECO:0000313" key="1">
    <source>
        <dbReference type="EMBL" id="TSJ41507.1"/>
    </source>
</evidence>
<name>A0A556MNG7_9FLAO</name>
<dbReference type="InterPro" id="IPR038056">
    <property type="entry name" value="YjbR-like_sf"/>
</dbReference>
<proteinExistence type="predicted"/>
<dbReference type="OrthoDB" id="277063at2"/>
<gene>
    <name evidence="1" type="ORF">FO442_13665</name>
</gene>
<sequence length="110" mass="12785">MTNFSMLSAYALSLPEATEEPHFEKRSYRVKKKIFATVSLDEAFFVVKLTTLQQSLFCKWDESACHPVPNKWGLQGWTRVYFEKVEEDFLKDIVKTSYSNVAPKKLVDLL</sequence>
<keyword evidence="2" id="KW-1185">Reference proteome</keyword>